<proteinExistence type="predicted"/>
<organism evidence="2 3">
    <name type="scientific">Ligilactobacillus ubinensis</name>
    <dbReference type="NCBI Taxonomy" id="2876789"/>
    <lineage>
        <taxon>Bacteria</taxon>
        <taxon>Bacillati</taxon>
        <taxon>Bacillota</taxon>
        <taxon>Bacilli</taxon>
        <taxon>Lactobacillales</taxon>
        <taxon>Lactobacillaceae</taxon>
        <taxon>Ligilactobacillus</taxon>
    </lineage>
</organism>
<reference evidence="2 3" key="1">
    <citation type="journal article" date="2023" name="Int. J. Syst. Evol. Microbiol.">
        <title>Ligilactobacillus ubinensis sp. nov., a novel species isolated from the wild ferment of a durian fruit (Durio zibethinus).</title>
        <authorList>
            <person name="Heng Y.C."/>
            <person name="Menon N."/>
            <person name="Chen B."/>
            <person name="Loo B.Z.L."/>
            <person name="Wong G.W.J."/>
            <person name="Lim A.C.H."/>
            <person name="Silvaraju S."/>
            <person name="Kittelmann S."/>
        </authorList>
    </citation>
    <scope>NUCLEOTIDE SEQUENCE [LARGE SCALE GENOMIC DNA]</scope>
    <source>
        <strain evidence="2 3">WILCCON 0076</strain>
    </source>
</reference>
<feature type="compositionally biased region" description="Basic and acidic residues" evidence="1">
    <location>
        <begin position="248"/>
        <end position="279"/>
    </location>
</feature>
<sequence>MAQRRMFSNRITNSAKFLKMPLSSQALYFHLGLHADDDGIVEAFTIMRQVGAVEDDLRILAAKEFVVILNTDLVTFITDWSENNRIRADRKVDSIYKNMLLKILPEAEIIKPKPRADTGKPTGRPLDNQWTAQVRLGKDRLGKDSKTIDQVQKPNRDRVSHLENDFDKLWSLYPTGRKQGRKKAFAAYQRAIKNGTTNKQIQDGIVNYKKEIKIQKTPINYIKQGSTWFFNECWSDEFNFTPPTQKRNGREVVQKETLPDWAKEDHVEEEKPNDEDKSNRIAELMEQINKKE</sequence>
<evidence type="ECO:0008006" key="4">
    <source>
        <dbReference type="Google" id="ProtNLM"/>
    </source>
</evidence>
<evidence type="ECO:0000256" key="1">
    <source>
        <dbReference type="SAM" id="MobiDB-lite"/>
    </source>
</evidence>
<protein>
    <recommendedName>
        <fullName evidence="4">Replisome organizer</fullName>
    </recommendedName>
</protein>
<dbReference type="EMBL" id="JAIULA010000001">
    <property type="protein sequence ID" value="MCP0885898.1"/>
    <property type="molecule type" value="Genomic_DNA"/>
</dbReference>
<keyword evidence="3" id="KW-1185">Reference proteome</keyword>
<dbReference type="RefSeq" id="WP_253358678.1">
    <property type="nucleotide sequence ID" value="NZ_JAIULA010000001.1"/>
</dbReference>
<feature type="region of interest" description="Disordered" evidence="1">
    <location>
        <begin position="245"/>
        <end position="279"/>
    </location>
</feature>
<comment type="caution">
    <text evidence="2">The sequence shown here is derived from an EMBL/GenBank/DDBJ whole genome shotgun (WGS) entry which is preliminary data.</text>
</comment>
<evidence type="ECO:0000313" key="3">
    <source>
        <dbReference type="Proteomes" id="UP001139006"/>
    </source>
</evidence>
<gene>
    <name evidence="2" type="ORF">LB941_00935</name>
</gene>
<name>A0A9X2JJZ9_9LACO</name>
<accession>A0A9X2JJZ9</accession>
<evidence type="ECO:0000313" key="2">
    <source>
        <dbReference type="EMBL" id="MCP0885898.1"/>
    </source>
</evidence>
<dbReference type="Proteomes" id="UP001139006">
    <property type="component" value="Unassembled WGS sequence"/>
</dbReference>
<dbReference type="AlphaFoldDB" id="A0A9X2JJZ9"/>